<sequence length="44" mass="4735">MPASSSIVCDTDDGHENARTAMTAVRAFACHCSVECCWRNTSVT</sequence>
<proteinExistence type="predicted"/>
<gene>
    <name evidence="1" type="ORF">SAMN05216381_3253</name>
</gene>
<dbReference type="AlphaFoldDB" id="A0A1G7RTI5"/>
<evidence type="ECO:0000313" key="1">
    <source>
        <dbReference type="EMBL" id="SDG13489.1"/>
    </source>
</evidence>
<name>A0A1G7RTI5_9GAMM</name>
<dbReference type="Proteomes" id="UP000243378">
    <property type="component" value="Unassembled WGS sequence"/>
</dbReference>
<dbReference type="EMBL" id="FNBM01000007">
    <property type="protein sequence ID" value="SDG13489.1"/>
    <property type="molecule type" value="Genomic_DNA"/>
</dbReference>
<accession>A0A1G7RTI5</accession>
<organism evidence="1 2">
    <name type="scientific">Phytopseudomonas seleniipraecipitans</name>
    <dbReference type="NCBI Taxonomy" id="640205"/>
    <lineage>
        <taxon>Bacteria</taxon>
        <taxon>Pseudomonadati</taxon>
        <taxon>Pseudomonadota</taxon>
        <taxon>Gammaproteobacteria</taxon>
        <taxon>Pseudomonadales</taxon>
        <taxon>Pseudomonadaceae</taxon>
        <taxon>Phytopseudomonas</taxon>
    </lineage>
</organism>
<reference evidence="1 2" key="1">
    <citation type="submission" date="2016-10" db="EMBL/GenBank/DDBJ databases">
        <authorList>
            <person name="de Groot N.N."/>
        </authorList>
    </citation>
    <scope>NUCLEOTIDE SEQUENCE [LARGE SCALE GENOMIC DNA]</scope>
    <source>
        <strain evidence="1 2">LMG 25475</strain>
    </source>
</reference>
<evidence type="ECO:0000313" key="2">
    <source>
        <dbReference type="Proteomes" id="UP000243378"/>
    </source>
</evidence>
<protein>
    <submittedName>
        <fullName evidence="1">Uncharacterized protein</fullName>
    </submittedName>
</protein>